<feature type="compositionally biased region" description="Polar residues" evidence="7">
    <location>
        <begin position="184"/>
        <end position="198"/>
    </location>
</feature>
<dbReference type="OrthoDB" id="6159439at2759"/>
<evidence type="ECO:0000256" key="1">
    <source>
        <dbReference type="ARBA" id="ARBA00004123"/>
    </source>
</evidence>
<feature type="compositionally biased region" description="Polar residues" evidence="7">
    <location>
        <begin position="100"/>
        <end position="111"/>
    </location>
</feature>
<proteinExistence type="predicted"/>
<gene>
    <name evidence="9" type="ORF">BCR42DRAFT_403677</name>
</gene>
<keyword evidence="4 5" id="KW-0539">Nucleus</keyword>
<comment type="caution">
    <text evidence="9">The sequence shown here is derived from an EMBL/GenBank/DDBJ whole genome shotgun (WGS) entry which is preliminary data.</text>
</comment>
<dbReference type="EMBL" id="MCGE01000003">
    <property type="protein sequence ID" value="ORZ22959.1"/>
    <property type="molecule type" value="Genomic_DNA"/>
</dbReference>
<feature type="compositionally biased region" description="Low complexity" evidence="7">
    <location>
        <begin position="174"/>
        <end position="183"/>
    </location>
</feature>
<dbReference type="GO" id="GO:0030154">
    <property type="term" value="P:cell differentiation"/>
    <property type="evidence" value="ECO:0007669"/>
    <property type="project" value="TreeGrafter"/>
</dbReference>
<evidence type="ECO:0000256" key="5">
    <source>
        <dbReference type="PROSITE-ProRule" id="PRU00108"/>
    </source>
</evidence>
<evidence type="ECO:0000256" key="3">
    <source>
        <dbReference type="ARBA" id="ARBA00023155"/>
    </source>
</evidence>
<dbReference type="InterPro" id="IPR017970">
    <property type="entry name" value="Homeobox_CS"/>
</dbReference>
<dbReference type="Proteomes" id="UP000193560">
    <property type="component" value="Unassembled WGS sequence"/>
</dbReference>
<keyword evidence="3 5" id="KW-0371">Homeobox</keyword>
<dbReference type="InterPro" id="IPR001356">
    <property type="entry name" value="HD"/>
</dbReference>
<reference evidence="9 10" key="1">
    <citation type="submission" date="2016-07" db="EMBL/GenBank/DDBJ databases">
        <title>Pervasive Adenine N6-methylation of Active Genes in Fungi.</title>
        <authorList>
            <consortium name="DOE Joint Genome Institute"/>
            <person name="Mondo S.J."/>
            <person name="Dannebaum R.O."/>
            <person name="Kuo R.C."/>
            <person name="Labutti K."/>
            <person name="Haridas S."/>
            <person name="Kuo A."/>
            <person name="Salamov A."/>
            <person name="Ahrendt S.R."/>
            <person name="Lipzen A."/>
            <person name="Sullivan W."/>
            <person name="Andreopoulos W.B."/>
            <person name="Clum A."/>
            <person name="Lindquist E."/>
            <person name="Daum C."/>
            <person name="Ramamoorthy G.K."/>
            <person name="Gryganskyi A."/>
            <person name="Culley D."/>
            <person name="Magnuson J.K."/>
            <person name="James T.Y."/>
            <person name="O'Malley M.A."/>
            <person name="Stajich J.E."/>
            <person name="Spatafora J.W."/>
            <person name="Visel A."/>
            <person name="Grigoriev I.V."/>
        </authorList>
    </citation>
    <scope>NUCLEOTIDE SEQUENCE [LARGE SCALE GENOMIC DNA]</scope>
    <source>
        <strain evidence="9 10">NRRL 1336</strain>
    </source>
</reference>
<evidence type="ECO:0000259" key="8">
    <source>
        <dbReference type="PROSITE" id="PS50071"/>
    </source>
</evidence>
<organism evidence="9 10">
    <name type="scientific">Absidia repens</name>
    <dbReference type="NCBI Taxonomy" id="90262"/>
    <lineage>
        <taxon>Eukaryota</taxon>
        <taxon>Fungi</taxon>
        <taxon>Fungi incertae sedis</taxon>
        <taxon>Mucoromycota</taxon>
        <taxon>Mucoromycotina</taxon>
        <taxon>Mucoromycetes</taxon>
        <taxon>Mucorales</taxon>
        <taxon>Cunninghamellaceae</taxon>
        <taxon>Absidia</taxon>
    </lineage>
</organism>
<dbReference type="Pfam" id="PF24818">
    <property type="entry name" value="PH_TRF2_HOY1"/>
    <property type="match status" value="1"/>
</dbReference>
<dbReference type="InterPro" id="IPR009057">
    <property type="entry name" value="Homeodomain-like_sf"/>
</dbReference>
<feature type="domain" description="Homeobox" evidence="8">
    <location>
        <begin position="19"/>
        <end position="79"/>
    </location>
</feature>
<dbReference type="PROSITE" id="PS00027">
    <property type="entry name" value="HOMEOBOX_1"/>
    <property type="match status" value="1"/>
</dbReference>
<evidence type="ECO:0000256" key="6">
    <source>
        <dbReference type="RuleBase" id="RU000682"/>
    </source>
</evidence>
<evidence type="ECO:0000313" key="9">
    <source>
        <dbReference type="EMBL" id="ORZ22959.1"/>
    </source>
</evidence>
<dbReference type="Gene3D" id="1.10.10.60">
    <property type="entry name" value="Homeodomain-like"/>
    <property type="match status" value="1"/>
</dbReference>
<comment type="subcellular location">
    <subcellularLocation>
        <location evidence="1 5 6">Nucleus</location>
    </subcellularLocation>
</comment>
<keyword evidence="10" id="KW-1185">Reference proteome</keyword>
<dbReference type="InterPro" id="IPR057939">
    <property type="entry name" value="TRF2_HOY1_PH"/>
</dbReference>
<dbReference type="CDD" id="cd00086">
    <property type="entry name" value="homeodomain"/>
    <property type="match status" value="1"/>
</dbReference>
<dbReference type="GO" id="GO:0000978">
    <property type="term" value="F:RNA polymerase II cis-regulatory region sequence-specific DNA binding"/>
    <property type="evidence" value="ECO:0007669"/>
    <property type="project" value="TreeGrafter"/>
</dbReference>
<dbReference type="PANTHER" id="PTHR24324:SF5">
    <property type="entry name" value="HEMATOPOIETICALLY-EXPRESSED HOMEOBOX PROTEIN HHEX"/>
    <property type="match status" value="1"/>
</dbReference>
<dbReference type="PANTHER" id="PTHR24324">
    <property type="entry name" value="HOMEOBOX PROTEIN HHEX"/>
    <property type="match status" value="1"/>
</dbReference>
<name>A0A1X2IV64_9FUNG</name>
<dbReference type="SUPFAM" id="SSF46689">
    <property type="entry name" value="Homeodomain-like"/>
    <property type="match status" value="1"/>
</dbReference>
<accession>A0A1X2IV64</accession>
<dbReference type="SMART" id="SM00389">
    <property type="entry name" value="HOX"/>
    <property type="match status" value="1"/>
</dbReference>
<dbReference type="InterPro" id="IPR051000">
    <property type="entry name" value="Homeobox_DNA-bind_prot"/>
</dbReference>
<feature type="region of interest" description="Disordered" evidence="7">
    <location>
        <begin position="74"/>
        <end position="111"/>
    </location>
</feature>
<evidence type="ECO:0000256" key="4">
    <source>
        <dbReference type="ARBA" id="ARBA00023242"/>
    </source>
</evidence>
<keyword evidence="2 5" id="KW-0238">DNA-binding</keyword>
<feature type="region of interest" description="Disordered" evidence="7">
    <location>
        <begin position="132"/>
        <end position="198"/>
    </location>
</feature>
<feature type="compositionally biased region" description="Low complexity" evidence="7">
    <location>
        <begin position="138"/>
        <end position="150"/>
    </location>
</feature>
<dbReference type="AlphaFoldDB" id="A0A1X2IV64"/>
<dbReference type="PROSITE" id="PS50071">
    <property type="entry name" value="HOMEOBOX_2"/>
    <property type="match status" value="1"/>
</dbReference>
<protein>
    <recommendedName>
        <fullName evidence="8">Homeobox domain-containing protein</fullName>
    </recommendedName>
</protein>
<sequence>MIIKPSAPILKNNINSKDSTPSRKRTHLTHSQIASLQASFAINPLPDAAIRHGLSLSLGMTERTVQIWFQNRRAKARKVSGPTGGSGSKSSSALGGNCASLPSSNQVPRYQPTFRSMMTPQLFEEMNAATIGNAGQTPVSTRPSSFSSSQRRPRSDSKPEKPKPTQVTLAPRAGSEGSGQSQQPQAFSESPRTLTVDQSNTMPLPVHLLRIGTWTRFANMTPSDSTVWGLLCYCTKDQLIWQIQAENQQFRIHVPCEAIRQLCFGSSKEDVTASLAQLEIQLDPQQLIFTMCLDNHQWVRCGDFSEQQQASQLFIHEIQGHHDLLQRAVMNMLIAVPELAAKFAMVPSPLLDDLCRDFTLSPSATPEPTSMLHDSSTSMYSNHLTVLDKYMMLEAPFYSGLLSTPYQDGTGHWY</sequence>
<dbReference type="Pfam" id="PF00046">
    <property type="entry name" value="Homeodomain"/>
    <property type="match status" value="1"/>
</dbReference>
<feature type="DNA-binding region" description="Homeobox" evidence="5">
    <location>
        <begin position="21"/>
        <end position="80"/>
    </location>
</feature>
<feature type="compositionally biased region" description="Basic and acidic residues" evidence="7">
    <location>
        <begin position="153"/>
        <end position="163"/>
    </location>
</feature>
<evidence type="ECO:0000256" key="7">
    <source>
        <dbReference type="SAM" id="MobiDB-lite"/>
    </source>
</evidence>
<dbReference type="GO" id="GO:0000981">
    <property type="term" value="F:DNA-binding transcription factor activity, RNA polymerase II-specific"/>
    <property type="evidence" value="ECO:0007669"/>
    <property type="project" value="InterPro"/>
</dbReference>
<dbReference type="STRING" id="90262.A0A1X2IV64"/>
<evidence type="ECO:0000313" key="10">
    <source>
        <dbReference type="Proteomes" id="UP000193560"/>
    </source>
</evidence>
<dbReference type="GO" id="GO:0005634">
    <property type="term" value="C:nucleus"/>
    <property type="evidence" value="ECO:0007669"/>
    <property type="project" value="UniProtKB-SubCell"/>
</dbReference>
<evidence type="ECO:0000256" key="2">
    <source>
        <dbReference type="ARBA" id="ARBA00023125"/>
    </source>
</evidence>